<sequence length="824" mass="92611">MCLLLVTSITQAHSTDPKKNSDKTGSISGIVLDAELKQPLPYVNIIVKNIAGETLTGGITLEDGSFEIEKIEEGDIIVSIQYIGYKTISKNINISKGNYKVNLGNILLEEAAEGLDEVTIVAEVSTIQQKVDRKVITIGKDLAASGTASELMVGIPSVNVDAQTGDISLRGNSNVRVMVDGKLSNIPTAQLLKQIPSTAIKSIELITNPSAKYNPEGMSGIINIILHKNTMVGFNGSFNIGLSHEIEAKFNSALNMNYRNGKFNFFGNYSNNISKNRNRGLISRPENNSEQFFKFLDKRENHQYKVGVDFYLNDKNTISVFTNQNTSENSTVGRTSAIFYDDTTFNQDQIFSNIGDNNSSQYNFDYKLDFAKEGENIELEIDHNIYESENPVFFNQIAGPLNDYTDFNEAENESTTVNLDYVNPLSETTKLELGLQARLFNTNILYSSTGESYNNMGDLTPTPSTDFDYTRDIYSAYANFSKSFDKWTYQVGARLENVNVDAIALQTDVVTDDITEIAFNSDYFQVYPSLFITYTPSDKNSYQLSYSRRVDRPGIGQVNPIKEWSSPLISSYGKQDLEPQFTNSLEVNYTRNLNNNKGSITGGVFYRAISDEINRALFIDRSDVTSGRIILTHDNFDNTSAYGVEVSANYRPKKWWSINGSFDFYSQSQKGIAENIRDGVLIENATIADIETNVSEVDNAAYNFRMFNNFSVNKKLAFTAFGFYRGKNKTLQFDVKPMYFVNLGMRYSFLEDNRATFGFNYNDVFDTMKFGFTGTRPFVQNGEFNWESNTWNVSLNYRFGGGKYRAKSRKNRDDNTKSDGGGFI</sequence>
<dbReference type="SUPFAM" id="SSF56935">
    <property type="entry name" value="Porins"/>
    <property type="match status" value="1"/>
</dbReference>
<name>A0A1K2INM7_9FLAO</name>
<protein>
    <submittedName>
        <fullName evidence="6">Outer membrane receptor proteins, mostly Fe transport</fullName>
    </submittedName>
</protein>
<evidence type="ECO:0000313" key="6">
    <source>
        <dbReference type="EMBL" id="SFZ93858.1"/>
    </source>
</evidence>
<keyword evidence="6" id="KW-0675">Receptor</keyword>
<keyword evidence="2" id="KW-0472">Membrane</keyword>
<dbReference type="InterPro" id="IPR041700">
    <property type="entry name" value="OMP_b-brl_3"/>
</dbReference>
<dbReference type="Pfam" id="PF14905">
    <property type="entry name" value="OMP_b-brl_3"/>
    <property type="match status" value="1"/>
</dbReference>
<evidence type="ECO:0000256" key="3">
    <source>
        <dbReference type="ARBA" id="ARBA00023237"/>
    </source>
</evidence>
<dbReference type="PANTHER" id="PTHR40980:SF4">
    <property type="entry name" value="TONB-DEPENDENT RECEPTOR-LIKE BETA-BARREL DOMAIN-CONTAINING PROTEIN"/>
    <property type="match status" value="1"/>
</dbReference>
<comment type="subcellular location">
    <subcellularLocation>
        <location evidence="1">Cell outer membrane</location>
    </subcellularLocation>
</comment>
<organism evidence="6 7">
    <name type="scientific">Flaviramulus basaltis</name>
    <dbReference type="NCBI Taxonomy" id="369401"/>
    <lineage>
        <taxon>Bacteria</taxon>
        <taxon>Pseudomonadati</taxon>
        <taxon>Bacteroidota</taxon>
        <taxon>Flavobacteriia</taxon>
        <taxon>Flavobacteriales</taxon>
        <taxon>Flavobacteriaceae</taxon>
        <taxon>Flaviramulus</taxon>
    </lineage>
</organism>
<evidence type="ECO:0000256" key="1">
    <source>
        <dbReference type="ARBA" id="ARBA00004442"/>
    </source>
</evidence>
<dbReference type="STRING" id="369401.SAMN05428642_103374"/>
<dbReference type="SUPFAM" id="SSF49464">
    <property type="entry name" value="Carboxypeptidase regulatory domain-like"/>
    <property type="match status" value="1"/>
</dbReference>
<keyword evidence="7" id="KW-1185">Reference proteome</keyword>
<accession>A0A1K2INM7</accession>
<dbReference type="Pfam" id="PF13715">
    <property type="entry name" value="CarbopepD_reg_2"/>
    <property type="match status" value="1"/>
</dbReference>
<dbReference type="Gene3D" id="2.170.130.10">
    <property type="entry name" value="TonB-dependent receptor, plug domain"/>
    <property type="match status" value="1"/>
</dbReference>
<evidence type="ECO:0000256" key="2">
    <source>
        <dbReference type="ARBA" id="ARBA00023136"/>
    </source>
</evidence>
<evidence type="ECO:0000256" key="4">
    <source>
        <dbReference type="SAM" id="MobiDB-lite"/>
    </source>
</evidence>
<dbReference type="InterPro" id="IPR037066">
    <property type="entry name" value="Plug_dom_sf"/>
</dbReference>
<dbReference type="InterPro" id="IPR036942">
    <property type="entry name" value="Beta-barrel_TonB_sf"/>
</dbReference>
<dbReference type="GO" id="GO:0009279">
    <property type="term" value="C:cell outer membrane"/>
    <property type="evidence" value="ECO:0007669"/>
    <property type="project" value="UniProtKB-SubCell"/>
</dbReference>
<evidence type="ECO:0000313" key="7">
    <source>
        <dbReference type="Proteomes" id="UP000182544"/>
    </source>
</evidence>
<dbReference type="Proteomes" id="UP000182544">
    <property type="component" value="Unassembled WGS sequence"/>
</dbReference>
<evidence type="ECO:0000259" key="5">
    <source>
        <dbReference type="Pfam" id="PF14905"/>
    </source>
</evidence>
<gene>
    <name evidence="6" type="ORF">SAMN05428642_103374</name>
</gene>
<dbReference type="InterPro" id="IPR008969">
    <property type="entry name" value="CarboxyPept-like_regulatory"/>
</dbReference>
<keyword evidence="3" id="KW-0998">Cell outer membrane</keyword>
<dbReference type="Gene3D" id="2.40.170.20">
    <property type="entry name" value="TonB-dependent receptor, beta-barrel domain"/>
    <property type="match status" value="1"/>
</dbReference>
<dbReference type="AlphaFoldDB" id="A0A1K2INM7"/>
<dbReference type="Gene3D" id="2.60.40.1120">
    <property type="entry name" value="Carboxypeptidase-like, regulatory domain"/>
    <property type="match status" value="1"/>
</dbReference>
<feature type="domain" description="Outer membrane protein beta-barrel" evidence="5">
    <location>
        <begin position="369"/>
        <end position="797"/>
    </location>
</feature>
<dbReference type="PANTHER" id="PTHR40980">
    <property type="entry name" value="PLUG DOMAIN-CONTAINING PROTEIN"/>
    <property type="match status" value="1"/>
</dbReference>
<dbReference type="EMBL" id="FPKV01000003">
    <property type="protein sequence ID" value="SFZ93858.1"/>
    <property type="molecule type" value="Genomic_DNA"/>
</dbReference>
<proteinExistence type="predicted"/>
<reference evidence="6 7" key="1">
    <citation type="submission" date="2016-10" db="EMBL/GenBank/DDBJ databases">
        <authorList>
            <person name="de Groot N.N."/>
        </authorList>
    </citation>
    <scope>NUCLEOTIDE SEQUENCE [LARGE SCALE GENOMIC DNA]</scope>
    <source>
        <strain evidence="6 7">DSM 18180</strain>
    </source>
</reference>
<feature type="region of interest" description="Disordered" evidence="4">
    <location>
        <begin position="804"/>
        <end position="824"/>
    </location>
</feature>